<proteinExistence type="inferred from homology"/>
<dbReference type="GO" id="GO:0004029">
    <property type="term" value="F:aldehyde dehydrogenase (NAD+) activity"/>
    <property type="evidence" value="ECO:0007669"/>
    <property type="project" value="TreeGrafter"/>
</dbReference>
<dbReference type="GO" id="GO:0005737">
    <property type="term" value="C:cytoplasm"/>
    <property type="evidence" value="ECO:0007669"/>
    <property type="project" value="TreeGrafter"/>
</dbReference>
<dbReference type="InterPro" id="IPR012394">
    <property type="entry name" value="Aldehyde_DH_NAD(P)"/>
</dbReference>
<dbReference type="OrthoDB" id="6882680at2"/>
<accession>A0A512PE40</accession>
<feature type="compositionally biased region" description="Polar residues" evidence="8">
    <location>
        <begin position="19"/>
        <end position="28"/>
    </location>
</feature>
<dbReference type="InterPro" id="IPR029510">
    <property type="entry name" value="Ald_DH_CS_GLU"/>
</dbReference>
<dbReference type="Gene3D" id="3.40.605.10">
    <property type="entry name" value="Aldehyde Dehydrogenase, Chain A, domain 1"/>
    <property type="match status" value="1"/>
</dbReference>
<feature type="active site" evidence="5">
    <location>
        <position position="268"/>
    </location>
</feature>
<dbReference type="InterPro" id="IPR016163">
    <property type="entry name" value="Ald_DH_C"/>
</dbReference>
<comment type="caution">
    <text evidence="10">The sequence shown here is derived from an EMBL/GenBank/DDBJ whole genome shotgun (WGS) entry which is preliminary data.</text>
</comment>
<dbReference type="CDD" id="cd07087">
    <property type="entry name" value="ALDH_F3-13-14_CALDH-like"/>
    <property type="match status" value="1"/>
</dbReference>
<dbReference type="Pfam" id="PF00171">
    <property type="entry name" value="Aldedh"/>
    <property type="match status" value="1"/>
</dbReference>
<dbReference type="PIRSF" id="PIRSF036492">
    <property type="entry name" value="ALDH"/>
    <property type="match status" value="1"/>
</dbReference>
<sequence length="495" mass="53451">MTATTQHADQQADRHADPSTGSTSSADIPTTVADLRAAFDRGTTRPLAWRRARLRALRQMLRDRGGEIEAALHADLHKSRTEAQLTEIGVLLTEIDHTLRHLDRWARPRRARLPLSFLPATARLVPEPLGVVLVIAPWNYPVQLLLSPLVGALAAGNAVVLKPSELAPHTSALLARIVPEHLGADAVRVVEGGVPETTELLRERFDHIVYTGNGRVARIVLRAAAEHLTPVTLELGGKSPVWFDDDAHLDEAARRIAWAKFVNAGQTCIAPDYVLTTPDRVGPLTEALHRAVREMWGADPSASEDYGRIVDGRQHARLVSLLEGAHVAFGGTHDAGSRYLAPTVLHVPAEARGARPGDPDAPARAMREEIFGPLLPIVAVDSVEDAIAYVNAGDKPLALYLFSGSRRRRAEVVARTSSGAVGIDVALLHAGAAGLPFGGVGPSGTGAYHGEASFRTFSHLKPVLHKPLRPDTLRFVQPPFGERGRELARRMVRLG</sequence>
<dbReference type="FunFam" id="3.40.309.10:FF:000003">
    <property type="entry name" value="Aldehyde dehydrogenase"/>
    <property type="match status" value="1"/>
</dbReference>
<dbReference type="InterPro" id="IPR015590">
    <property type="entry name" value="Aldehyde_DH_dom"/>
</dbReference>
<evidence type="ECO:0000256" key="5">
    <source>
        <dbReference type="PIRSR" id="PIRSR036492-1"/>
    </source>
</evidence>
<dbReference type="InterPro" id="IPR016160">
    <property type="entry name" value="Ald_DH_CS_CYS"/>
</dbReference>
<dbReference type="AlphaFoldDB" id="A0A512PE40"/>
<evidence type="ECO:0000259" key="9">
    <source>
        <dbReference type="Pfam" id="PF00171"/>
    </source>
</evidence>
<evidence type="ECO:0000256" key="7">
    <source>
        <dbReference type="RuleBase" id="RU003345"/>
    </source>
</evidence>
<dbReference type="PROSITE" id="PS00070">
    <property type="entry name" value="ALDEHYDE_DEHYDR_CYS"/>
    <property type="match status" value="1"/>
</dbReference>
<evidence type="ECO:0000256" key="1">
    <source>
        <dbReference type="ARBA" id="ARBA00009986"/>
    </source>
</evidence>
<evidence type="ECO:0000313" key="11">
    <source>
        <dbReference type="Proteomes" id="UP000321798"/>
    </source>
</evidence>
<dbReference type="PANTHER" id="PTHR43570:SF16">
    <property type="entry name" value="ALDEHYDE DEHYDROGENASE TYPE III, ISOFORM Q"/>
    <property type="match status" value="1"/>
</dbReference>
<name>A0A512PE40_9CELL</name>
<comment type="similarity">
    <text evidence="1 4 7">Belongs to the aldehyde dehydrogenase family.</text>
</comment>
<keyword evidence="11" id="KW-1185">Reference proteome</keyword>
<dbReference type="GO" id="GO:0006081">
    <property type="term" value="P:aldehyde metabolic process"/>
    <property type="evidence" value="ECO:0007669"/>
    <property type="project" value="InterPro"/>
</dbReference>
<feature type="domain" description="Aldehyde dehydrogenase" evidence="9">
    <location>
        <begin position="23"/>
        <end position="462"/>
    </location>
</feature>
<dbReference type="InterPro" id="IPR016162">
    <property type="entry name" value="Ald_DH_N"/>
</dbReference>
<protein>
    <recommendedName>
        <fullName evidence="4">Aldehyde dehydrogenase</fullName>
    </recommendedName>
</protein>
<evidence type="ECO:0000256" key="3">
    <source>
        <dbReference type="ARBA" id="ARBA00023027"/>
    </source>
</evidence>
<dbReference type="Proteomes" id="UP000321798">
    <property type="component" value="Unassembled WGS sequence"/>
</dbReference>
<dbReference type="EMBL" id="BKAL01000007">
    <property type="protein sequence ID" value="GEP69477.1"/>
    <property type="molecule type" value="Genomic_DNA"/>
</dbReference>
<gene>
    <name evidence="10" type="ORF">CSO01_21920</name>
</gene>
<keyword evidence="2 4" id="KW-0560">Oxidoreductase</keyword>
<dbReference type="PANTHER" id="PTHR43570">
    <property type="entry name" value="ALDEHYDE DEHYDROGENASE"/>
    <property type="match status" value="1"/>
</dbReference>
<evidence type="ECO:0000256" key="4">
    <source>
        <dbReference type="PIRNR" id="PIRNR036492"/>
    </source>
</evidence>
<dbReference type="InterPro" id="IPR016161">
    <property type="entry name" value="Ald_DH/histidinol_DH"/>
</dbReference>
<evidence type="ECO:0000313" key="10">
    <source>
        <dbReference type="EMBL" id="GEP69477.1"/>
    </source>
</evidence>
<organism evidence="10 11">
    <name type="scientific">Cellulomonas soli</name>
    <dbReference type="NCBI Taxonomy" id="931535"/>
    <lineage>
        <taxon>Bacteria</taxon>
        <taxon>Bacillati</taxon>
        <taxon>Actinomycetota</taxon>
        <taxon>Actinomycetes</taxon>
        <taxon>Micrococcales</taxon>
        <taxon>Cellulomonadaceae</taxon>
        <taxon>Cellulomonas</taxon>
    </lineage>
</organism>
<dbReference type="SUPFAM" id="SSF53720">
    <property type="entry name" value="ALDH-like"/>
    <property type="match status" value="1"/>
</dbReference>
<reference evidence="10 11" key="1">
    <citation type="submission" date="2019-07" db="EMBL/GenBank/DDBJ databases">
        <title>Whole genome shotgun sequence of Cellulomonas soli NBRC 109434.</title>
        <authorList>
            <person name="Hosoyama A."/>
            <person name="Uohara A."/>
            <person name="Ohji S."/>
            <person name="Ichikawa N."/>
        </authorList>
    </citation>
    <scope>NUCLEOTIDE SEQUENCE [LARGE SCALE GENOMIC DNA]</scope>
    <source>
        <strain evidence="10 11">NBRC 109434</strain>
    </source>
</reference>
<dbReference type="RefSeq" id="WP_146953223.1">
    <property type="nucleotide sequence ID" value="NZ_BAABBJ010000007.1"/>
</dbReference>
<dbReference type="PROSITE" id="PS00687">
    <property type="entry name" value="ALDEHYDE_DEHYDR_GLU"/>
    <property type="match status" value="1"/>
</dbReference>
<feature type="active site" evidence="5 6">
    <location>
        <position position="234"/>
    </location>
</feature>
<dbReference type="FunFam" id="3.40.605.10:FF:000004">
    <property type="entry name" value="Aldehyde dehydrogenase"/>
    <property type="match status" value="1"/>
</dbReference>
<evidence type="ECO:0000256" key="2">
    <source>
        <dbReference type="ARBA" id="ARBA00023002"/>
    </source>
</evidence>
<dbReference type="Gene3D" id="3.40.309.10">
    <property type="entry name" value="Aldehyde Dehydrogenase, Chain A, domain 2"/>
    <property type="match status" value="1"/>
</dbReference>
<evidence type="ECO:0000256" key="8">
    <source>
        <dbReference type="SAM" id="MobiDB-lite"/>
    </source>
</evidence>
<evidence type="ECO:0000256" key="6">
    <source>
        <dbReference type="PROSITE-ProRule" id="PRU10007"/>
    </source>
</evidence>
<keyword evidence="3" id="KW-0520">NAD</keyword>
<feature type="region of interest" description="Disordered" evidence="8">
    <location>
        <begin position="1"/>
        <end position="29"/>
    </location>
</feature>